<organism evidence="1 2">
    <name type="scientific">Rhodococcus maanshanensis</name>
    <dbReference type="NCBI Taxonomy" id="183556"/>
    <lineage>
        <taxon>Bacteria</taxon>
        <taxon>Bacillati</taxon>
        <taxon>Actinomycetota</taxon>
        <taxon>Actinomycetes</taxon>
        <taxon>Mycobacteriales</taxon>
        <taxon>Nocardiaceae</taxon>
        <taxon>Rhodococcus</taxon>
    </lineage>
</organism>
<keyword evidence="2" id="KW-1185">Reference proteome</keyword>
<dbReference type="InterPro" id="IPR029069">
    <property type="entry name" value="HotDog_dom_sf"/>
</dbReference>
<reference evidence="2" key="1">
    <citation type="submission" date="2016-10" db="EMBL/GenBank/DDBJ databases">
        <authorList>
            <person name="Varghese N."/>
            <person name="Submissions S."/>
        </authorList>
    </citation>
    <scope>NUCLEOTIDE SEQUENCE [LARGE SCALE GENOMIC DNA]</scope>
    <source>
        <strain evidence="2">DSM 44675</strain>
    </source>
</reference>
<sequence length="161" mass="17929">MSGPDTNTQRHHTFAIPFRPQWSDMDQNGHMRTTAYLAAAENSRMQYFAGSGFSAGEFARRGFGPVIQTDQLRYRSELRLLEQAELSLQMAGLSPDGARFMMRNTFTRADGTVAATVTSTGGWLDLGQRRLTSPPEDLLRLLRDLAPTGDFTELSTPLAER</sequence>
<dbReference type="Gene3D" id="3.10.129.10">
    <property type="entry name" value="Hotdog Thioesterase"/>
    <property type="match status" value="1"/>
</dbReference>
<dbReference type="Proteomes" id="UP000198677">
    <property type="component" value="Unassembled WGS sequence"/>
</dbReference>
<dbReference type="SUPFAM" id="SSF54637">
    <property type="entry name" value="Thioesterase/thiol ester dehydrase-isomerase"/>
    <property type="match status" value="1"/>
</dbReference>
<evidence type="ECO:0000313" key="2">
    <source>
        <dbReference type="Proteomes" id="UP000198677"/>
    </source>
</evidence>
<keyword evidence="1" id="KW-0378">Hydrolase</keyword>
<dbReference type="AlphaFoldDB" id="A0A1H7SHT5"/>
<dbReference type="PANTHER" id="PTHR31793">
    <property type="entry name" value="4-HYDROXYBENZOYL-COA THIOESTERASE FAMILY MEMBER"/>
    <property type="match status" value="1"/>
</dbReference>
<dbReference type="EMBL" id="FOAW01000013">
    <property type="protein sequence ID" value="SEL72220.1"/>
    <property type="molecule type" value="Genomic_DNA"/>
</dbReference>
<evidence type="ECO:0000313" key="1">
    <source>
        <dbReference type="EMBL" id="SEL72220.1"/>
    </source>
</evidence>
<dbReference type="CDD" id="cd00586">
    <property type="entry name" value="4HBT"/>
    <property type="match status" value="1"/>
</dbReference>
<dbReference type="PANTHER" id="PTHR31793:SF24">
    <property type="entry name" value="LONG-CHAIN ACYL-COA THIOESTERASE FADM"/>
    <property type="match status" value="1"/>
</dbReference>
<dbReference type="GO" id="GO:0047617">
    <property type="term" value="F:fatty acyl-CoA hydrolase activity"/>
    <property type="evidence" value="ECO:0007669"/>
    <property type="project" value="TreeGrafter"/>
</dbReference>
<proteinExistence type="predicted"/>
<dbReference type="InterPro" id="IPR050563">
    <property type="entry name" value="4-hydroxybenzoyl-CoA_TE"/>
</dbReference>
<dbReference type="Pfam" id="PF13279">
    <property type="entry name" value="4HBT_2"/>
    <property type="match status" value="1"/>
</dbReference>
<name>A0A1H7SHT5_9NOCA</name>
<accession>A0A1H7SHT5</accession>
<gene>
    <name evidence="1" type="ORF">SAMN05444583_113101</name>
</gene>
<protein>
    <submittedName>
        <fullName evidence="1">Acyl-CoA thioester hydrolase</fullName>
    </submittedName>
</protein>